<dbReference type="RefSeq" id="WP_255928295.1">
    <property type="nucleotide sequence ID" value="NZ_JANFQP010000001.1"/>
</dbReference>
<dbReference type="Proteomes" id="UP001597394">
    <property type="component" value="Unassembled WGS sequence"/>
</dbReference>
<dbReference type="SUPFAM" id="SSF53254">
    <property type="entry name" value="Phosphoglycerate mutase-like"/>
    <property type="match status" value="1"/>
</dbReference>
<organism evidence="1 2">
    <name type="scientific">Kaistella montana</name>
    <dbReference type="NCBI Taxonomy" id="1849733"/>
    <lineage>
        <taxon>Bacteria</taxon>
        <taxon>Pseudomonadati</taxon>
        <taxon>Bacteroidota</taxon>
        <taxon>Flavobacteriia</taxon>
        <taxon>Flavobacteriales</taxon>
        <taxon>Weeksellaceae</taxon>
        <taxon>Chryseobacterium group</taxon>
        <taxon>Kaistella</taxon>
    </lineage>
</organism>
<reference evidence="2" key="1">
    <citation type="journal article" date="2019" name="Int. J. Syst. Evol. Microbiol.">
        <title>The Global Catalogue of Microorganisms (GCM) 10K type strain sequencing project: providing services to taxonomists for standard genome sequencing and annotation.</title>
        <authorList>
            <consortium name="The Broad Institute Genomics Platform"/>
            <consortium name="The Broad Institute Genome Sequencing Center for Infectious Disease"/>
            <person name="Wu L."/>
            <person name="Ma J."/>
        </authorList>
    </citation>
    <scope>NUCLEOTIDE SEQUENCE [LARGE SCALE GENOMIC DNA]</scope>
    <source>
        <strain evidence="2">KCTC 52204</strain>
    </source>
</reference>
<evidence type="ECO:0000313" key="1">
    <source>
        <dbReference type="EMBL" id="MFD2544855.1"/>
    </source>
</evidence>
<protein>
    <submittedName>
        <fullName evidence="1">SixA phosphatase family protein</fullName>
    </submittedName>
</protein>
<sequence>MKTLILVRHAKSDWPENTEDFDRPLAEQGLHDATKMAQFLKENNIVIDKFVSSPALRALSTCNIFNETYQLEVETNKKLYNANESSFESVIYDLSDDVNSVAMFSHNNGISNFANMIGDQIFSFPTCGVVGFSLDCDSWSEFESTDKKVLFSYEPKKLK</sequence>
<dbReference type="PANTHER" id="PTHR47623:SF1">
    <property type="entry name" value="OS09G0287300 PROTEIN"/>
    <property type="match status" value="1"/>
</dbReference>
<gene>
    <name evidence="1" type="ORF">ACFSO8_05195</name>
</gene>
<dbReference type="SMART" id="SM00855">
    <property type="entry name" value="PGAM"/>
    <property type="match status" value="1"/>
</dbReference>
<dbReference type="InterPro" id="IPR013078">
    <property type="entry name" value="His_Pase_superF_clade-1"/>
</dbReference>
<dbReference type="CDD" id="cd07067">
    <property type="entry name" value="HP_PGM_like"/>
    <property type="match status" value="1"/>
</dbReference>
<name>A0ABW5KAQ0_9FLAO</name>
<dbReference type="InterPro" id="IPR029033">
    <property type="entry name" value="His_PPase_superfam"/>
</dbReference>
<evidence type="ECO:0000313" key="2">
    <source>
        <dbReference type="Proteomes" id="UP001597394"/>
    </source>
</evidence>
<dbReference type="Gene3D" id="3.40.50.1240">
    <property type="entry name" value="Phosphoglycerate mutase-like"/>
    <property type="match status" value="1"/>
</dbReference>
<dbReference type="PANTHER" id="PTHR47623">
    <property type="entry name" value="OS09G0287300 PROTEIN"/>
    <property type="match status" value="1"/>
</dbReference>
<dbReference type="Pfam" id="PF00300">
    <property type="entry name" value="His_Phos_1"/>
    <property type="match status" value="1"/>
</dbReference>
<comment type="caution">
    <text evidence="1">The sequence shown here is derived from an EMBL/GenBank/DDBJ whole genome shotgun (WGS) entry which is preliminary data.</text>
</comment>
<dbReference type="EMBL" id="JBHULG010000001">
    <property type="protein sequence ID" value="MFD2544855.1"/>
    <property type="molecule type" value="Genomic_DNA"/>
</dbReference>
<proteinExistence type="predicted"/>
<accession>A0ABW5KAQ0</accession>
<keyword evidence="2" id="KW-1185">Reference proteome</keyword>